<feature type="compositionally biased region" description="Low complexity" evidence="1">
    <location>
        <begin position="395"/>
        <end position="407"/>
    </location>
</feature>
<dbReference type="AlphaFoldDB" id="A0AAD4QHL4"/>
<evidence type="ECO:0000313" key="2">
    <source>
        <dbReference type="EMBL" id="KAH9000258.1"/>
    </source>
</evidence>
<organism evidence="2 3">
    <name type="scientific">Lactarius akahatsu</name>
    <dbReference type="NCBI Taxonomy" id="416441"/>
    <lineage>
        <taxon>Eukaryota</taxon>
        <taxon>Fungi</taxon>
        <taxon>Dikarya</taxon>
        <taxon>Basidiomycota</taxon>
        <taxon>Agaricomycotina</taxon>
        <taxon>Agaricomycetes</taxon>
        <taxon>Russulales</taxon>
        <taxon>Russulaceae</taxon>
        <taxon>Lactarius</taxon>
    </lineage>
</organism>
<feature type="compositionally biased region" description="Acidic residues" evidence="1">
    <location>
        <begin position="9"/>
        <end position="26"/>
    </location>
</feature>
<feature type="compositionally biased region" description="Basic residues" evidence="1">
    <location>
        <begin position="625"/>
        <end position="641"/>
    </location>
</feature>
<evidence type="ECO:0000256" key="1">
    <source>
        <dbReference type="SAM" id="MobiDB-lite"/>
    </source>
</evidence>
<feature type="non-terminal residue" evidence="2">
    <location>
        <position position="665"/>
    </location>
</feature>
<gene>
    <name evidence="2" type="ORF">EDB92DRAFT_1779529</name>
</gene>
<feature type="compositionally biased region" description="Polar residues" evidence="1">
    <location>
        <begin position="586"/>
        <end position="597"/>
    </location>
</feature>
<feature type="region of interest" description="Disordered" evidence="1">
    <location>
        <begin position="536"/>
        <end position="665"/>
    </location>
</feature>
<protein>
    <submittedName>
        <fullName evidence="2">Uncharacterized protein</fullName>
    </submittedName>
</protein>
<feature type="region of interest" description="Disordered" evidence="1">
    <location>
        <begin position="463"/>
        <end position="492"/>
    </location>
</feature>
<feature type="region of interest" description="Disordered" evidence="1">
    <location>
        <begin position="308"/>
        <end position="356"/>
    </location>
</feature>
<feature type="region of interest" description="Disordered" evidence="1">
    <location>
        <begin position="1"/>
        <end position="127"/>
    </location>
</feature>
<feature type="non-terminal residue" evidence="2">
    <location>
        <position position="1"/>
    </location>
</feature>
<sequence length="665" mass="72266">SAGSSSSSEESELTDFSDSSIADEEENFIRTTEEQRARAHDKARVKRELLGDGLAKRKERQTDWEIRSRTKSVSPSDHDMDVDSDESDDEAEEGAEDAEDNEGEDEDEDDVGSARRPYVGIATGWTEDEESSFDADLFFAGLNDSDSGQEPFTTHGQNAAVDTDEDSSSLDVEPSSLTQGVFEITEGWDGSVIFTNGLQDGQGLLDWDFEANAAQLLTEATATSDHGSGSDADADVRMSGSEADMGDGENDSLEEVESKDGDTTEEELVDDDGLPTARAMRLFRPPVAQFYSINPLSTMSPGPLAQDAFSNQSPQPSDILAGHGFVDEDEDVPEPPMSEIGSTLLSASSDRGTPRFPLMGTFETSGTDSLRRAVIDGSQHTVPSPFQRSRRRRFSGSVSAQSASRSSPQTRDRSLSLSYASFTMSPTHFGLPSLSDDPIPTSPCLPLTEPIRLDDVLDTSILDSDPVDAPATPSKPYDIIGEPETSTTDDRERHLQNLSRWDRIPMSTFRHTRESGHVSDGPSNLSYGDIIRSSPFNGVWPSDRGHNKPSGSPSKKGKGKRKGSLTMVISPVILPVRDRDGDHTPNGPTIGQNNHNPLHSKPRKDKESRRDKMLKRKTLMGTAIGRRHQQQQHSHGHHPNSKGRASGSIQRPGVFSGGSVPPLNL</sequence>
<reference evidence="2" key="1">
    <citation type="submission" date="2022-01" db="EMBL/GenBank/DDBJ databases">
        <title>Comparative genomics reveals a dynamic genome evolution in the ectomycorrhizal milk-cap (Lactarius) mushrooms.</title>
        <authorList>
            <consortium name="DOE Joint Genome Institute"/>
            <person name="Lebreton A."/>
            <person name="Tang N."/>
            <person name="Kuo A."/>
            <person name="LaButti K."/>
            <person name="Drula E."/>
            <person name="Barry K."/>
            <person name="Clum A."/>
            <person name="Lipzen A."/>
            <person name="Mousain D."/>
            <person name="Ng V."/>
            <person name="Wang R."/>
            <person name="Wang X."/>
            <person name="Dai Y."/>
            <person name="Henrissat B."/>
            <person name="Grigoriev I.V."/>
            <person name="Guerin-Laguette A."/>
            <person name="Yu F."/>
            <person name="Martin F.M."/>
        </authorList>
    </citation>
    <scope>NUCLEOTIDE SEQUENCE</scope>
    <source>
        <strain evidence="2">QP</strain>
    </source>
</reference>
<dbReference type="Proteomes" id="UP001201163">
    <property type="component" value="Unassembled WGS sequence"/>
</dbReference>
<feature type="compositionally biased region" description="Acidic residues" evidence="1">
    <location>
        <begin position="82"/>
        <end position="111"/>
    </location>
</feature>
<feature type="compositionally biased region" description="Basic and acidic residues" evidence="1">
    <location>
        <begin position="27"/>
        <end position="68"/>
    </location>
</feature>
<accession>A0AAD4QHL4</accession>
<feature type="region of interest" description="Disordered" evidence="1">
    <location>
        <begin position="377"/>
        <end position="414"/>
    </location>
</feature>
<feature type="region of interest" description="Disordered" evidence="1">
    <location>
        <begin position="142"/>
        <end position="174"/>
    </location>
</feature>
<comment type="caution">
    <text evidence="2">The sequence shown here is derived from an EMBL/GenBank/DDBJ whole genome shotgun (WGS) entry which is preliminary data.</text>
</comment>
<dbReference type="EMBL" id="JAKELL010000002">
    <property type="protein sequence ID" value="KAH9000258.1"/>
    <property type="molecule type" value="Genomic_DNA"/>
</dbReference>
<feature type="compositionally biased region" description="Acidic residues" evidence="1">
    <location>
        <begin position="244"/>
        <end position="255"/>
    </location>
</feature>
<proteinExistence type="predicted"/>
<feature type="compositionally biased region" description="Polar residues" evidence="1">
    <location>
        <begin position="144"/>
        <end position="157"/>
    </location>
</feature>
<feature type="compositionally biased region" description="Polar residues" evidence="1">
    <location>
        <begin position="340"/>
        <end position="351"/>
    </location>
</feature>
<evidence type="ECO:0000313" key="3">
    <source>
        <dbReference type="Proteomes" id="UP001201163"/>
    </source>
</evidence>
<feature type="compositionally biased region" description="Acidic residues" evidence="1">
    <location>
        <begin position="263"/>
        <end position="273"/>
    </location>
</feature>
<name>A0AAD4QHL4_9AGAM</name>
<feature type="region of interest" description="Disordered" evidence="1">
    <location>
        <begin position="220"/>
        <end position="276"/>
    </location>
</feature>
<keyword evidence="3" id="KW-1185">Reference proteome</keyword>